<feature type="compositionally biased region" description="Low complexity" evidence="1">
    <location>
        <begin position="297"/>
        <end position="314"/>
    </location>
</feature>
<proteinExistence type="predicted"/>
<feature type="compositionally biased region" description="Basic and acidic residues" evidence="1">
    <location>
        <begin position="78"/>
        <end position="95"/>
    </location>
</feature>
<feature type="compositionally biased region" description="Polar residues" evidence="1">
    <location>
        <begin position="269"/>
        <end position="292"/>
    </location>
</feature>
<name>A0A0L6V2I5_9BASI</name>
<gene>
    <name evidence="2" type="ORF">VP01_2806g2</name>
</gene>
<feature type="compositionally biased region" description="Polar residues" evidence="1">
    <location>
        <begin position="1"/>
        <end position="12"/>
    </location>
</feature>
<evidence type="ECO:0000313" key="2">
    <source>
        <dbReference type="EMBL" id="KNZ54961.1"/>
    </source>
</evidence>
<feature type="compositionally biased region" description="Polar residues" evidence="1">
    <location>
        <begin position="228"/>
        <end position="244"/>
    </location>
</feature>
<dbReference type="OrthoDB" id="2507696at2759"/>
<protein>
    <submittedName>
        <fullName evidence="2">Uncharacterized protein</fullName>
    </submittedName>
</protein>
<evidence type="ECO:0000256" key="1">
    <source>
        <dbReference type="SAM" id="MobiDB-lite"/>
    </source>
</evidence>
<dbReference type="EMBL" id="LAVV01007731">
    <property type="protein sequence ID" value="KNZ54961.1"/>
    <property type="molecule type" value="Genomic_DNA"/>
</dbReference>
<feature type="compositionally biased region" description="Polar residues" evidence="1">
    <location>
        <begin position="315"/>
        <end position="354"/>
    </location>
</feature>
<feature type="compositionally biased region" description="Basic residues" evidence="1">
    <location>
        <begin position="149"/>
        <end position="162"/>
    </location>
</feature>
<feature type="compositionally biased region" description="Basic residues" evidence="1">
    <location>
        <begin position="355"/>
        <end position="365"/>
    </location>
</feature>
<feature type="compositionally biased region" description="Polar residues" evidence="1">
    <location>
        <begin position="177"/>
        <end position="214"/>
    </location>
</feature>
<keyword evidence="3" id="KW-1185">Reference proteome</keyword>
<evidence type="ECO:0000313" key="3">
    <source>
        <dbReference type="Proteomes" id="UP000037035"/>
    </source>
</evidence>
<feature type="compositionally biased region" description="Basic residues" evidence="1">
    <location>
        <begin position="215"/>
        <end position="227"/>
    </location>
</feature>
<feature type="compositionally biased region" description="Polar residues" evidence="1">
    <location>
        <begin position="366"/>
        <end position="389"/>
    </location>
</feature>
<feature type="compositionally biased region" description="Pro residues" evidence="1">
    <location>
        <begin position="568"/>
        <end position="580"/>
    </location>
</feature>
<dbReference type="Proteomes" id="UP000037035">
    <property type="component" value="Unassembled WGS sequence"/>
</dbReference>
<feature type="region of interest" description="Disordered" evidence="1">
    <location>
        <begin position="547"/>
        <end position="595"/>
    </location>
</feature>
<feature type="compositionally biased region" description="Polar residues" evidence="1">
    <location>
        <begin position="34"/>
        <end position="64"/>
    </location>
</feature>
<feature type="compositionally biased region" description="Pro residues" evidence="1">
    <location>
        <begin position="137"/>
        <end position="146"/>
    </location>
</feature>
<reference evidence="2 3" key="1">
    <citation type="submission" date="2015-08" db="EMBL/GenBank/DDBJ databases">
        <title>Next Generation Sequencing and Analysis of the Genome of Puccinia sorghi L Schw, the Causal Agent of Maize Common Rust.</title>
        <authorList>
            <person name="Rochi L."/>
            <person name="Burguener G."/>
            <person name="Darino M."/>
            <person name="Turjanski A."/>
            <person name="Kreff E."/>
            <person name="Dieguez M.J."/>
            <person name="Sacco F."/>
        </authorList>
    </citation>
    <scope>NUCLEOTIDE SEQUENCE [LARGE SCALE GENOMIC DNA]</scope>
    <source>
        <strain evidence="2 3">RO10H11247</strain>
    </source>
</reference>
<feature type="region of interest" description="Disordered" evidence="1">
    <location>
        <begin position="1"/>
        <end position="424"/>
    </location>
</feature>
<organism evidence="2 3">
    <name type="scientific">Puccinia sorghi</name>
    <dbReference type="NCBI Taxonomy" id="27349"/>
    <lineage>
        <taxon>Eukaryota</taxon>
        <taxon>Fungi</taxon>
        <taxon>Dikarya</taxon>
        <taxon>Basidiomycota</taxon>
        <taxon>Pucciniomycotina</taxon>
        <taxon>Pucciniomycetes</taxon>
        <taxon>Pucciniales</taxon>
        <taxon>Pucciniaceae</taxon>
        <taxon>Puccinia</taxon>
    </lineage>
</organism>
<dbReference type="VEuPathDB" id="FungiDB:VP01_2806g2"/>
<sequence>MERNTNQINNYLDLSPRLPGSSSPINFERAPTPGLSSFTPKPFISQSPTNYHYSSPSKQYQAQSPKPDRQTQKQKQQRHQEEEHQPSAQEQHQEDPQAQSYRETSDKSSQIQRKRRQDDLRKVDQVDQEESSLSEPPSEPEVPIEPSPKRVKVKKITRKIKQSAKPTRDKQAELTDSESTVNNNLEPPQPSTESVTLPSAKSTVPESNRLSNLSFKRKQGPQKRNKSKPATSSSNPGPTSSAKSPTKRPAPDLEVQEDLDIAENHDHNPPSSNHRSPTDYSTHQCAEPTSSHTEIKPQQQQHSQSPSHLPPSTQDQGSPNSYKPNTRTSSNTATNPSSKKPTDSSKNPPQTSTKKPVKPSFKKTNKASTSSTLPVASSTPKPSTPSLNQPRKKTGEYDLNDPTTWGALFGGGDKKPAAKPVKPGNLPPQAALLVAFSHDAMGQIQSQNALTRVPTSLLSRKKQRAEEKKILHQQMKIGFDLLRQNIDMMDFEIEYKNHVRVMVERPLSPGYLCLPNESSESTSGAKQTQVGVVGGCQPVNVLCRPDGYKRYLNPPPPSSSAPPVSSSQPPPALSHQPPGPIYSSSFGPDVPRKTLPRPGMFGSSFFIWQAPHLP</sequence>
<dbReference type="AlphaFoldDB" id="A0A0L6V2I5"/>
<accession>A0A0L6V2I5</accession>
<feature type="compositionally biased region" description="Basic and acidic residues" evidence="1">
    <location>
        <begin position="116"/>
        <end position="125"/>
    </location>
</feature>
<comment type="caution">
    <text evidence="2">The sequence shown here is derived from an EMBL/GenBank/DDBJ whole genome shotgun (WGS) entry which is preliminary data.</text>
</comment>
<feature type="compositionally biased region" description="Polar residues" evidence="1">
    <location>
        <begin position="96"/>
        <end position="111"/>
    </location>
</feature>